<sequence length="92" mass="10553">MSSNDESKREVTEPEPQTEANAALDERLQAHIGVQLKSMYDSYLNEPIPDRLVDLLEQLDRVSRDPGPDEHPDSRHDSRRRRPEESRGGSDE</sequence>
<comment type="caution">
    <text evidence="3">The sequence shown here is derived from an EMBL/GenBank/DDBJ whole genome shotgun (WGS) entry which is preliminary data.</text>
</comment>
<feature type="domain" description="Anti-sigma factor NepR" evidence="2">
    <location>
        <begin position="29"/>
        <end position="61"/>
    </location>
</feature>
<dbReference type="RefSeq" id="WP_261617230.1">
    <property type="nucleotide sequence ID" value="NZ_JALIDZ010000008.1"/>
</dbReference>
<keyword evidence="4" id="KW-1185">Reference proteome</keyword>
<feature type="region of interest" description="Disordered" evidence="1">
    <location>
        <begin position="1"/>
        <end position="25"/>
    </location>
</feature>
<proteinExistence type="predicted"/>
<dbReference type="AlphaFoldDB" id="A0AAW5R3F3"/>
<organism evidence="3 4">
    <name type="scientific">Microbaculum marinisediminis</name>
    <dbReference type="NCBI Taxonomy" id="2931392"/>
    <lineage>
        <taxon>Bacteria</taxon>
        <taxon>Pseudomonadati</taxon>
        <taxon>Pseudomonadota</taxon>
        <taxon>Alphaproteobacteria</taxon>
        <taxon>Hyphomicrobiales</taxon>
        <taxon>Tepidamorphaceae</taxon>
        <taxon>Microbaculum</taxon>
    </lineage>
</organism>
<dbReference type="Proteomes" id="UP001320898">
    <property type="component" value="Unassembled WGS sequence"/>
</dbReference>
<name>A0AAW5R3F3_9HYPH</name>
<feature type="compositionally biased region" description="Basic and acidic residues" evidence="1">
    <location>
        <begin position="1"/>
        <end position="12"/>
    </location>
</feature>
<dbReference type="Pfam" id="PF18557">
    <property type="entry name" value="NepR"/>
    <property type="match status" value="1"/>
</dbReference>
<evidence type="ECO:0000256" key="1">
    <source>
        <dbReference type="SAM" id="MobiDB-lite"/>
    </source>
</evidence>
<gene>
    <name evidence="3" type="ORF">MUB46_17435</name>
</gene>
<evidence type="ECO:0000313" key="4">
    <source>
        <dbReference type="Proteomes" id="UP001320898"/>
    </source>
</evidence>
<dbReference type="InterPro" id="IPR041649">
    <property type="entry name" value="NepR"/>
</dbReference>
<dbReference type="EMBL" id="JALIDZ010000008">
    <property type="protein sequence ID" value="MCT8973649.1"/>
    <property type="molecule type" value="Genomic_DNA"/>
</dbReference>
<protein>
    <recommendedName>
        <fullName evidence="2">Anti-sigma factor NepR domain-containing protein</fullName>
    </recommendedName>
</protein>
<evidence type="ECO:0000259" key="2">
    <source>
        <dbReference type="Pfam" id="PF18557"/>
    </source>
</evidence>
<reference evidence="3 4" key="1">
    <citation type="submission" date="2022-04" db="EMBL/GenBank/DDBJ databases">
        <authorList>
            <person name="Ye Y.-Q."/>
            <person name="Du Z.-J."/>
        </authorList>
    </citation>
    <scope>NUCLEOTIDE SEQUENCE [LARGE SCALE GENOMIC DNA]</scope>
    <source>
        <strain evidence="3 4">A6E488</strain>
    </source>
</reference>
<feature type="region of interest" description="Disordered" evidence="1">
    <location>
        <begin position="59"/>
        <end position="92"/>
    </location>
</feature>
<evidence type="ECO:0000313" key="3">
    <source>
        <dbReference type="EMBL" id="MCT8973649.1"/>
    </source>
</evidence>
<accession>A0AAW5R3F3</accession>